<keyword evidence="3" id="KW-1185">Reference proteome</keyword>
<dbReference type="InterPro" id="IPR057744">
    <property type="entry name" value="OTAase-like"/>
</dbReference>
<dbReference type="SUPFAM" id="SSF51338">
    <property type="entry name" value="Composite domain of metallo-dependent hydrolases"/>
    <property type="match status" value="1"/>
</dbReference>
<name>A0ABT1V7X0_9ACTN</name>
<organism evidence="2 3">
    <name type="scientific">Streptomyces rugosispiralis</name>
    <dbReference type="NCBI Taxonomy" id="2967341"/>
    <lineage>
        <taxon>Bacteria</taxon>
        <taxon>Bacillati</taxon>
        <taxon>Actinomycetota</taxon>
        <taxon>Actinomycetes</taxon>
        <taxon>Kitasatosporales</taxon>
        <taxon>Streptomycetaceae</taxon>
        <taxon>Streptomyces</taxon>
    </lineage>
</organism>
<dbReference type="Pfam" id="PF01979">
    <property type="entry name" value="Amidohydro_1"/>
    <property type="match status" value="1"/>
</dbReference>
<gene>
    <name evidence="2" type="ORF">NP777_31040</name>
</gene>
<proteinExistence type="predicted"/>
<protein>
    <submittedName>
        <fullName evidence="2">Amidohydrolase family protein</fullName>
    </submittedName>
</protein>
<dbReference type="RefSeq" id="WP_256653491.1">
    <property type="nucleotide sequence ID" value="NZ_JANIAA010000027.1"/>
</dbReference>
<dbReference type="SUPFAM" id="SSF51556">
    <property type="entry name" value="Metallo-dependent hydrolases"/>
    <property type="match status" value="1"/>
</dbReference>
<dbReference type="Gene3D" id="3.20.20.140">
    <property type="entry name" value="Metal-dependent hydrolases"/>
    <property type="match status" value="1"/>
</dbReference>
<dbReference type="InterPro" id="IPR051781">
    <property type="entry name" value="Metallo-dep_Hydrolase"/>
</dbReference>
<dbReference type="InterPro" id="IPR011059">
    <property type="entry name" value="Metal-dep_hydrolase_composite"/>
</dbReference>
<dbReference type="PANTHER" id="PTHR43135:SF3">
    <property type="entry name" value="ALPHA-D-RIBOSE 1-METHYLPHOSPHONATE 5-TRIPHOSPHATE DIPHOSPHATASE"/>
    <property type="match status" value="1"/>
</dbReference>
<dbReference type="Proteomes" id="UP001204746">
    <property type="component" value="Unassembled WGS sequence"/>
</dbReference>
<dbReference type="CDD" id="cd01299">
    <property type="entry name" value="Met_dep_hydrolase_A"/>
    <property type="match status" value="1"/>
</dbReference>
<feature type="domain" description="Amidohydrolase-related" evidence="1">
    <location>
        <begin position="30"/>
        <end position="362"/>
    </location>
</feature>
<accession>A0ABT1V7X0</accession>
<dbReference type="InterPro" id="IPR006680">
    <property type="entry name" value="Amidohydro-rel"/>
</dbReference>
<dbReference type="InterPro" id="IPR032466">
    <property type="entry name" value="Metal_Hydrolase"/>
</dbReference>
<comment type="caution">
    <text evidence="2">The sequence shown here is derived from an EMBL/GenBank/DDBJ whole genome shotgun (WGS) entry which is preliminary data.</text>
</comment>
<dbReference type="Gene3D" id="2.30.40.10">
    <property type="entry name" value="Urease, subunit C, domain 1"/>
    <property type="match status" value="1"/>
</dbReference>
<dbReference type="EMBL" id="JANIAA010000027">
    <property type="protein sequence ID" value="MCQ8192631.1"/>
    <property type="molecule type" value="Genomic_DNA"/>
</dbReference>
<evidence type="ECO:0000259" key="1">
    <source>
        <dbReference type="Pfam" id="PF01979"/>
    </source>
</evidence>
<evidence type="ECO:0000313" key="3">
    <source>
        <dbReference type="Proteomes" id="UP001204746"/>
    </source>
</evidence>
<sequence length="371" mass="38309">MVIHTDDGLITGLDSTAGSSGEVHDLRPYTVVPGLIDSHVHLTWSGLAVPNEISNQESDELSLLRGVANAAAHLRAGITAVRDLGSRRGTALHLAAATRLGIITAPEIVASGNLIAMTGGHAHYLGVQADGPWAVTKAVRTELAAGAGVIKIMASEGLFGIDEDPRVPQFEIEELRAGAQAAHRAGKTIAAHAYGAAAITNALAAGVDTVEHGAHLEPDQAEKMASSGTIFVPTLSTYHSYTTKADALGFNSQMRATAHETYDRARHAVHLAQQHKVAIAAGTDAGVPGQPHGALATELRLLVDAGLSPAEALRAATVTGAAALNLSTTRGRLTPGMTADLIALDGNPLEDITATARVRTVVQCGRIATKK</sequence>
<dbReference type="PANTHER" id="PTHR43135">
    <property type="entry name" value="ALPHA-D-RIBOSE 1-METHYLPHOSPHONATE 5-TRIPHOSPHATE DIPHOSPHATASE"/>
    <property type="match status" value="1"/>
</dbReference>
<evidence type="ECO:0000313" key="2">
    <source>
        <dbReference type="EMBL" id="MCQ8192631.1"/>
    </source>
</evidence>
<reference evidence="2 3" key="1">
    <citation type="submission" date="2022-07" db="EMBL/GenBank/DDBJ databases">
        <authorList>
            <person name="Phongsopitanun W."/>
            <person name="Tanasupawat S."/>
        </authorList>
    </citation>
    <scope>NUCLEOTIDE SEQUENCE [LARGE SCALE GENOMIC DNA]</scope>
    <source>
        <strain evidence="2 3">RCU-064</strain>
    </source>
</reference>